<dbReference type="Pfam" id="PF04542">
    <property type="entry name" value="Sigma70_r2"/>
    <property type="match status" value="1"/>
</dbReference>
<gene>
    <name evidence="2" type="ORF">KCG45_05665</name>
</gene>
<accession>A0ABS6SLZ3</accession>
<name>A0ABS6SLZ3_9SPHN</name>
<keyword evidence="3" id="KW-1185">Reference proteome</keyword>
<evidence type="ECO:0000259" key="1">
    <source>
        <dbReference type="Pfam" id="PF04542"/>
    </source>
</evidence>
<reference evidence="2 3" key="1">
    <citation type="submission" date="2021-04" db="EMBL/GenBank/DDBJ databases">
        <authorList>
            <person name="Pira H."/>
            <person name="Risdian C."/>
            <person name="Wink J."/>
        </authorList>
    </citation>
    <scope>NUCLEOTIDE SEQUENCE [LARGE SCALE GENOMIC DNA]</scope>
    <source>
        <strain evidence="2 3">WH131</strain>
    </source>
</reference>
<organism evidence="2 3">
    <name type="scientific">Erythrobacter ani</name>
    <dbReference type="NCBI Taxonomy" id="2827235"/>
    <lineage>
        <taxon>Bacteria</taxon>
        <taxon>Pseudomonadati</taxon>
        <taxon>Pseudomonadota</taxon>
        <taxon>Alphaproteobacteria</taxon>
        <taxon>Sphingomonadales</taxon>
        <taxon>Erythrobacteraceae</taxon>
        <taxon>Erythrobacter/Porphyrobacter group</taxon>
        <taxon>Erythrobacter</taxon>
    </lineage>
</organism>
<dbReference type="Proteomes" id="UP000699975">
    <property type="component" value="Unassembled WGS sequence"/>
</dbReference>
<dbReference type="EMBL" id="JAGSPB010000001">
    <property type="protein sequence ID" value="MBV7265659.1"/>
    <property type="molecule type" value="Genomic_DNA"/>
</dbReference>
<proteinExistence type="predicted"/>
<comment type="caution">
    <text evidence="2">The sequence shown here is derived from an EMBL/GenBank/DDBJ whole genome shotgun (WGS) entry which is preliminary data.</text>
</comment>
<protein>
    <submittedName>
        <fullName evidence="2">Sigma-70 family RNA polymerase sigma factor</fullName>
    </submittedName>
</protein>
<dbReference type="RefSeq" id="WP_218316086.1">
    <property type="nucleotide sequence ID" value="NZ_JAGSPB010000001.1"/>
</dbReference>
<feature type="domain" description="RNA polymerase sigma-70 region 2" evidence="1">
    <location>
        <begin position="46"/>
        <end position="100"/>
    </location>
</feature>
<dbReference type="InterPro" id="IPR007627">
    <property type="entry name" value="RNA_pol_sigma70_r2"/>
</dbReference>
<evidence type="ECO:0000313" key="3">
    <source>
        <dbReference type="Proteomes" id="UP000699975"/>
    </source>
</evidence>
<evidence type="ECO:0000313" key="2">
    <source>
        <dbReference type="EMBL" id="MBV7265659.1"/>
    </source>
</evidence>
<sequence length="221" mass="24577">MAGENAVPRGPGGAIERIAHRLSAGSGTAYGSTGRDQAFVELLALLAPRIAGMIRRYGLSDMRDDAEQVAALGVHRALATYDPAKASFSTHATWQIRGELQGLRHRMRLDQRRGARRTGIRTVSIEALQVRSALGVSARDFEVVDESALERSERAASDSLTHIVVDQLLERLSAPEHERAIVIEYLFERELKPAEAGHRSSEQRRQIVRRTFRNCAKIMQR</sequence>